<keyword evidence="2" id="KW-0503">Monooxygenase</keyword>
<proteinExistence type="predicted"/>
<dbReference type="Gene3D" id="3.30.70.100">
    <property type="match status" value="1"/>
</dbReference>
<gene>
    <name evidence="2" type="ORF">QI031_04965</name>
</gene>
<keyword evidence="2" id="KW-0560">Oxidoreductase</keyword>
<feature type="domain" description="ABM" evidence="1">
    <location>
        <begin position="3"/>
        <end position="70"/>
    </location>
</feature>
<dbReference type="InterPro" id="IPR011008">
    <property type="entry name" value="Dimeric_a/b-barrel"/>
</dbReference>
<organism evidence="2 3">
    <name type="scientific">Halotia branconii CENA392</name>
    <dbReference type="NCBI Taxonomy" id="1539056"/>
    <lineage>
        <taxon>Bacteria</taxon>
        <taxon>Bacillati</taxon>
        <taxon>Cyanobacteriota</taxon>
        <taxon>Cyanophyceae</taxon>
        <taxon>Nostocales</taxon>
        <taxon>Nodulariaceae</taxon>
        <taxon>Halotia</taxon>
    </lineage>
</organism>
<evidence type="ECO:0000313" key="3">
    <source>
        <dbReference type="Proteomes" id="UP001223520"/>
    </source>
</evidence>
<dbReference type="EMBL" id="CP124543">
    <property type="protein sequence ID" value="WGV26856.1"/>
    <property type="molecule type" value="Genomic_DNA"/>
</dbReference>
<dbReference type="Proteomes" id="UP001223520">
    <property type="component" value="Chromosome"/>
</dbReference>
<dbReference type="AlphaFoldDB" id="A0AAJ6NUQ4"/>
<dbReference type="SUPFAM" id="SSF54909">
    <property type="entry name" value="Dimeric alpha+beta barrel"/>
    <property type="match status" value="1"/>
</dbReference>
<sequence length="108" mass="12110">MPVALINPFVVPPDKEEEFLRAWNETTRVFSSAPGFIETHLHKNAGVGDGTFQYINIALWESADAWNATHGSYKPGEETIPGVEHHPGIFQEVIASKSIREVNWRIPL</sequence>
<dbReference type="InterPro" id="IPR007138">
    <property type="entry name" value="ABM_dom"/>
</dbReference>
<protein>
    <submittedName>
        <fullName evidence="2">Antibiotic biosynthesis monooxygenase</fullName>
    </submittedName>
</protein>
<dbReference type="Pfam" id="PF03992">
    <property type="entry name" value="ABM"/>
    <property type="match status" value="1"/>
</dbReference>
<dbReference type="KEGG" id="hbq:QI031_04965"/>
<evidence type="ECO:0000259" key="1">
    <source>
        <dbReference type="Pfam" id="PF03992"/>
    </source>
</evidence>
<dbReference type="RefSeq" id="WP_281484100.1">
    <property type="nucleotide sequence ID" value="NZ_CP124543.1"/>
</dbReference>
<evidence type="ECO:0000313" key="2">
    <source>
        <dbReference type="EMBL" id="WGV26856.1"/>
    </source>
</evidence>
<keyword evidence="3" id="KW-1185">Reference proteome</keyword>
<name>A0AAJ6NUQ4_9CYAN</name>
<reference evidence="2 3" key="1">
    <citation type="journal article" date="2023" name="Limnol Oceanogr Lett">
        <title>Environmental adaptations by the intertidal Antarctic cyanobacterium Halotia branconii CENA392 as revealed using long-read genome sequencing.</title>
        <authorList>
            <person name="Dextro R.B."/>
            <person name="Delbaje E."/>
            <person name="Freitas P.N.N."/>
            <person name="Geraldes V."/>
            <person name="Pinto E."/>
            <person name="Long P.F."/>
            <person name="Fiore M.F."/>
        </authorList>
    </citation>
    <scope>NUCLEOTIDE SEQUENCE [LARGE SCALE GENOMIC DNA]</scope>
    <source>
        <strain evidence="2 3">CENA392</strain>
    </source>
</reference>
<dbReference type="GO" id="GO:0004497">
    <property type="term" value="F:monooxygenase activity"/>
    <property type="evidence" value="ECO:0007669"/>
    <property type="project" value="UniProtKB-KW"/>
</dbReference>
<accession>A0AAJ6NUQ4</accession>